<evidence type="ECO:0000313" key="3">
    <source>
        <dbReference type="Proteomes" id="UP000030669"/>
    </source>
</evidence>
<dbReference type="Proteomes" id="UP000030669">
    <property type="component" value="Unassembled WGS sequence"/>
</dbReference>
<dbReference type="AlphaFoldDB" id="S7RT26"/>
<feature type="compositionally biased region" description="Polar residues" evidence="1">
    <location>
        <begin position="84"/>
        <end position="95"/>
    </location>
</feature>
<keyword evidence="3" id="KW-1185">Reference proteome</keyword>
<evidence type="ECO:0000256" key="1">
    <source>
        <dbReference type="SAM" id="MobiDB-lite"/>
    </source>
</evidence>
<feature type="compositionally biased region" description="Basic residues" evidence="1">
    <location>
        <begin position="56"/>
        <end position="68"/>
    </location>
</feature>
<gene>
    <name evidence="2" type="ORF">GLOTRDRAFT_109918</name>
</gene>
<dbReference type="HOGENOM" id="CLU_2372990_0_0_1"/>
<evidence type="ECO:0000313" key="2">
    <source>
        <dbReference type="EMBL" id="EPQ57840.1"/>
    </source>
</evidence>
<feature type="region of interest" description="Disordered" evidence="1">
    <location>
        <begin position="51"/>
        <end position="95"/>
    </location>
</feature>
<sequence>MRSPWAVHKCSGAIYITIGAVTQDTNGGRDGYVPAQRYGGGGYVRPIRSCKAQTRSAHRTQRKRKGAWKGKTASGRLDTHGNKRSISSTCPIRPR</sequence>
<proteinExistence type="predicted"/>
<dbReference type="KEGG" id="gtr:GLOTRDRAFT_109918"/>
<dbReference type="EMBL" id="KB469298">
    <property type="protein sequence ID" value="EPQ57840.1"/>
    <property type="molecule type" value="Genomic_DNA"/>
</dbReference>
<organism evidence="2 3">
    <name type="scientific">Gloeophyllum trabeum (strain ATCC 11539 / FP-39264 / Madison 617)</name>
    <name type="common">Brown rot fungus</name>
    <dbReference type="NCBI Taxonomy" id="670483"/>
    <lineage>
        <taxon>Eukaryota</taxon>
        <taxon>Fungi</taxon>
        <taxon>Dikarya</taxon>
        <taxon>Basidiomycota</taxon>
        <taxon>Agaricomycotina</taxon>
        <taxon>Agaricomycetes</taxon>
        <taxon>Gloeophyllales</taxon>
        <taxon>Gloeophyllaceae</taxon>
        <taxon>Gloeophyllum</taxon>
    </lineage>
</organism>
<name>S7RT26_GLOTA</name>
<accession>S7RT26</accession>
<protein>
    <submittedName>
        <fullName evidence="2">Uncharacterized protein</fullName>
    </submittedName>
</protein>
<dbReference type="GeneID" id="19299119"/>
<reference evidence="2 3" key="1">
    <citation type="journal article" date="2012" name="Science">
        <title>The Paleozoic origin of enzymatic lignin decomposition reconstructed from 31 fungal genomes.</title>
        <authorList>
            <person name="Floudas D."/>
            <person name="Binder M."/>
            <person name="Riley R."/>
            <person name="Barry K."/>
            <person name="Blanchette R.A."/>
            <person name="Henrissat B."/>
            <person name="Martinez A.T."/>
            <person name="Otillar R."/>
            <person name="Spatafora J.W."/>
            <person name="Yadav J.S."/>
            <person name="Aerts A."/>
            <person name="Benoit I."/>
            <person name="Boyd A."/>
            <person name="Carlson A."/>
            <person name="Copeland A."/>
            <person name="Coutinho P.M."/>
            <person name="de Vries R.P."/>
            <person name="Ferreira P."/>
            <person name="Findley K."/>
            <person name="Foster B."/>
            <person name="Gaskell J."/>
            <person name="Glotzer D."/>
            <person name="Gorecki P."/>
            <person name="Heitman J."/>
            <person name="Hesse C."/>
            <person name="Hori C."/>
            <person name="Igarashi K."/>
            <person name="Jurgens J.A."/>
            <person name="Kallen N."/>
            <person name="Kersten P."/>
            <person name="Kohler A."/>
            <person name="Kuees U."/>
            <person name="Kumar T.K.A."/>
            <person name="Kuo A."/>
            <person name="LaButti K."/>
            <person name="Larrondo L.F."/>
            <person name="Lindquist E."/>
            <person name="Ling A."/>
            <person name="Lombard V."/>
            <person name="Lucas S."/>
            <person name="Lundell T."/>
            <person name="Martin R."/>
            <person name="McLaughlin D.J."/>
            <person name="Morgenstern I."/>
            <person name="Morin E."/>
            <person name="Murat C."/>
            <person name="Nagy L.G."/>
            <person name="Nolan M."/>
            <person name="Ohm R.A."/>
            <person name="Patyshakuliyeva A."/>
            <person name="Rokas A."/>
            <person name="Ruiz-Duenas F.J."/>
            <person name="Sabat G."/>
            <person name="Salamov A."/>
            <person name="Samejima M."/>
            <person name="Schmutz J."/>
            <person name="Slot J.C."/>
            <person name="St John F."/>
            <person name="Stenlid J."/>
            <person name="Sun H."/>
            <person name="Sun S."/>
            <person name="Syed K."/>
            <person name="Tsang A."/>
            <person name="Wiebenga A."/>
            <person name="Young D."/>
            <person name="Pisabarro A."/>
            <person name="Eastwood D.C."/>
            <person name="Martin F."/>
            <person name="Cullen D."/>
            <person name="Grigoriev I.V."/>
            <person name="Hibbett D.S."/>
        </authorList>
    </citation>
    <scope>NUCLEOTIDE SEQUENCE [LARGE SCALE GENOMIC DNA]</scope>
    <source>
        <strain evidence="2 3">ATCC 11539</strain>
    </source>
</reference>
<dbReference type="RefSeq" id="XP_007863185.1">
    <property type="nucleotide sequence ID" value="XM_007864994.1"/>
</dbReference>